<dbReference type="Proteomes" id="UP000240760">
    <property type="component" value="Unassembled WGS sequence"/>
</dbReference>
<gene>
    <name evidence="2" type="ORF">M440DRAFT_1260943</name>
</gene>
<sequence>MLECGLYGACTIAVRAQLRPPFQVSCQSPQKLTRSHNHTSQTCKVMLSFASDDQQALHHPQEQSRTSKAAAHPKHGSPSRHRQTPQERRADSAPTAAHTRATQCPARSRPPICDQINHAAQDSLQLRCLLQDSSGQRQITSSMSWVAVKVAFHMIHTDAGNTP</sequence>
<evidence type="ECO:0000313" key="2">
    <source>
        <dbReference type="EMBL" id="PTB75775.1"/>
    </source>
</evidence>
<dbReference type="AlphaFoldDB" id="A0A2T4C2M6"/>
<evidence type="ECO:0000256" key="1">
    <source>
        <dbReference type="SAM" id="MobiDB-lite"/>
    </source>
</evidence>
<organism evidence="2 3">
    <name type="scientific">Trichoderma longibrachiatum ATCC 18648</name>
    <dbReference type="NCBI Taxonomy" id="983965"/>
    <lineage>
        <taxon>Eukaryota</taxon>
        <taxon>Fungi</taxon>
        <taxon>Dikarya</taxon>
        <taxon>Ascomycota</taxon>
        <taxon>Pezizomycotina</taxon>
        <taxon>Sordariomycetes</taxon>
        <taxon>Hypocreomycetidae</taxon>
        <taxon>Hypocreales</taxon>
        <taxon>Hypocreaceae</taxon>
        <taxon>Trichoderma</taxon>
    </lineage>
</organism>
<evidence type="ECO:0000313" key="3">
    <source>
        <dbReference type="Proteomes" id="UP000240760"/>
    </source>
</evidence>
<keyword evidence="3" id="KW-1185">Reference proteome</keyword>
<feature type="region of interest" description="Disordered" evidence="1">
    <location>
        <begin position="53"/>
        <end position="109"/>
    </location>
</feature>
<feature type="compositionally biased region" description="Basic residues" evidence="1">
    <location>
        <begin position="71"/>
        <end position="83"/>
    </location>
</feature>
<reference evidence="2 3" key="1">
    <citation type="submission" date="2016-07" db="EMBL/GenBank/DDBJ databases">
        <title>Multiple horizontal gene transfer events from other fungi enriched the ability of initially mycotrophic Trichoderma (Ascomycota) to feed on dead plant biomass.</title>
        <authorList>
            <consortium name="DOE Joint Genome Institute"/>
            <person name="Aerts A."/>
            <person name="Atanasova L."/>
            <person name="Chenthamara K."/>
            <person name="Zhang J."/>
            <person name="Grujic M."/>
            <person name="Henrissat B."/>
            <person name="Kuo A."/>
            <person name="Salamov A."/>
            <person name="Lipzen A."/>
            <person name="Labutti K."/>
            <person name="Barry K."/>
            <person name="Miao Y."/>
            <person name="Rahimi M.J."/>
            <person name="Shen Q."/>
            <person name="Grigoriev I.V."/>
            <person name="Kubicek C.P."/>
            <person name="Druzhinina I.S."/>
        </authorList>
    </citation>
    <scope>NUCLEOTIDE SEQUENCE [LARGE SCALE GENOMIC DNA]</scope>
    <source>
        <strain evidence="2 3">ATCC 18648</strain>
    </source>
</reference>
<name>A0A2T4C2M6_TRILO</name>
<accession>A0A2T4C2M6</accession>
<protein>
    <submittedName>
        <fullName evidence="2">Uncharacterized protein</fullName>
    </submittedName>
</protein>
<dbReference type="EMBL" id="KZ679133">
    <property type="protein sequence ID" value="PTB75775.1"/>
    <property type="molecule type" value="Genomic_DNA"/>
</dbReference>
<proteinExistence type="predicted"/>